<dbReference type="EMBL" id="BAPF01000005">
    <property type="protein sequence ID" value="GBQ76991.1"/>
    <property type="molecule type" value="Genomic_DNA"/>
</dbReference>
<accession>A0ABQ0PPM9</accession>
<evidence type="ECO:0000313" key="1">
    <source>
        <dbReference type="EMBL" id="GBQ76991.1"/>
    </source>
</evidence>
<sequence>MNWTTFGPKWLRDGGKDAQAGLTQWNAEFVGALGALVLRASFEKTAEGCFPGKVLHTKGCLMKPEVS</sequence>
<name>A0ABQ0PPM9_9PROT</name>
<comment type="caution">
    <text evidence="1">The sequence shown here is derived from an EMBL/GenBank/DDBJ whole genome shotgun (WGS) entry which is preliminary data.</text>
</comment>
<reference evidence="1" key="1">
    <citation type="submission" date="2013-04" db="EMBL/GenBank/DDBJ databases">
        <title>The genome sequencing project of 58 acetic acid bacteria.</title>
        <authorList>
            <person name="Okamoto-Kainuma A."/>
            <person name="Ishikawa M."/>
            <person name="Umino S."/>
            <person name="Koizumi Y."/>
            <person name="Shiwa Y."/>
            <person name="Yoshikawa H."/>
            <person name="Matsutani M."/>
            <person name="Matsushita K."/>
        </authorList>
    </citation>
    <scope>NUCLEOTIDE SEQUENCE</scope>
    <source>
        <strain evidence="1">DSM 14337</strain>
    </source>
</reference>
<keyword evidence="2" id="KW-1185">Reference proteome</keyword>
<gene>
    <name evidence="1" type="ORF">AA14337_0677</name>
</gene>
<organism evidence="1 2">
    <name type="scientific">Acetobacter malorum DSM 14337</name>
    <dbReference type="NCBI Taxonomy" id="1307910"/>
    <lineage>
        <taxon>Bacteria</taxon>
        <taxon>Pseudomonadati</taxon>
        <taxon>Pseudomonadota</taxon>
        <taxon>Alphaproteobacteria</taxon>
        <taxon>Acetobacterales</taxon>
        <taxon>Acetobacteraceae</taxon>
        <taxon>Acetobacter</taxon>
    </lineage>
</organism>
<evidence type="ECO:0000313" key="2">
    <source>
        <dbReference type="Proteomes" id="UP001065047"/>
    </source>
</evidence>
<dbReference type="Proteomes" id="UP001065047">
    <property type="component" value="Unassembled WGS sequence"/>
</dbReference>
<protein>
    <submittedName>
        <fullName evidence="1">Uncharacterized protein</fullName>
    </submittedName>
</protein>
<proteinExistence type="predicted"/>